<reference evidence="1 2" key="1">
    <citation type="journal article" date="2014" name="Am. J. Bot.">
        <title>Genome assembly and annotation for red clover (Trifolium pratense; Fabaceae).</title>
        <authorList>
            <person name="Istvanek J."/>
            <person name="Jaros M."/>
            <person name="Krenek A."/>
            <person name="Repkova J."/>
        </authorList>
    </citation>
    <scope>NUCLEOTIDE SEQUENCE [LARGE SCALE GENOMIC DNA]</scope>
    <source>
        <strain evidence="2">cv. Tatra</strain>
        <tissue evidence="1">Young leaves</tissue>
    </source>
</reference>
<dbReference type="EMBL" id="ASHM01098384">
    <property type="protein sequence ID" value="PNX66282.1"/>
    <property type="molecule type" value="Genomic_DNA"/>
</dbReference>
<protein>
    <submittedName>
        <fullName evidence="1">Uncharacterized protein</fullName>
    </submittedName>
</protein>
<organism evidence="1 2">
    <name type="scientific">Trifolium pratense</name>
    <name type="common">Red clover</name>
    <dbReference type="NCBI Taxonomy" id="57577"/>
    <lineage>
        <taxon>Eukaryota</taxon>
        <taxon>Viridiplantae</taxon>
        <taxon>Streptophyta</taxon>
        <taxon>Embryophyta</taxon>
        <taxon>Tracheophyta</taxon>
        <taxon>Spermatophyta</taxon>
        <taxon>Magnoliopsida</taxon>
        <taxon>eudicotyledons</taxon>
        <taxon>Gunneridae</taxon>
        <taxon>Pentapetalae</taxon>
        <taxon>rosids</taxon>
        <taxon>fabids</taxon>
        <taxon>Fabales</taxon>
        <taxon>Fabaceae</taxon>
        <taxon>Papilionoideae</taxon>
        <taxon>50 kb inversion clade</taxon>
        <taxon>NPAAA clade</taxon>
        <taxon>Hologalegina</taxon>
        <taxon>IRL clade</taxon>
        <taxon>Trifolieae</taxon>
        <taxon>Trifolium</taxon>
    </lineage>
</organism>
<evidence type="ECO:0000313" key="2">
    <source>
        <dbReference type="Proteomes" id="UP000236291"/>
    </source>
</evidence>
<comment type="caution">
    <text evidence="1">The sequence shown here is derived from an EMBL/GenBank/DDBJ whole genome shotgun (WGS) entry which is preliminary data.</text>
</comment>
<proteinExistence type="predicted"/>
<evidence type="ECO:0000313" key="1">
    <source>
        <dbReference type="EMBL" id="PNX66282.1"/>
    </source>
</evidence>
<dbReference type="Proteomes" id="UP000236291">
    <property type="component" value="Unassembled WGS sequence"/>
</dbReference>
<gene>
    <name evidence="1" type="ORF">L195_g055002</name>
</gene>
<sequence>MIVFQTQVNALKTLKGNKCAYYLINIFSLNGHFYRYVVLKYNDNLTTVQFVHGNAEPPKEMFNYDAQLSPIGRGSVPKGNCQFVHGSAEPPKEMFNYDAQLPPPGGRESMAKGNCQFVHGNAEPPKEKFNYGVQLLPSGRGSVPKGNYHNKQPFHPSEPPVLNNKPDVIRLRPTHRVIHG</sequence>
<name>A0A2K3KJ32_TRIPR</name>
<dbReference type="AlphaFoldDB" id="A0A2K3KJ32"/>
<feature type="non-terminal residue" evidence="1">
    <location>
        <position position="180"/>
    </location>
</feature>
<reference evidence="1 2" key="2">
    <citation type="journal article" date="2017" name="Front. Plant Sci.">
        <title>Gene Classification and Mining of Molecular Markers Useful in Red Clover (Trifolium pratense) Breeding.</title>
        <authorList>
            <person name="Istvanek J."/>
            <person name="Dluhosova J."/>
            <person name="Dluhos P."/>
            <person name="Patkova L."/>
            <person name="Nedelnik J."/>
            <person name="Repkova J."/>
        </authorList>
    </citation>
    <scope>NUCLEOTIDE SEQUENCE [LARGE SCALE GENOMIC DNA]</scope>
    <source>
        <strain evidence="2">cv. Tatra</strain>
        <tissue evidence="1">Young leaves</tissue>
    </source>
</reference>
<dbReference type="ExpressionAtlas" id="A0A2K3KJ32">
    <property type="expression patterns" value="baseline"/>
</dbReference>
<accession>A0A2K3KJ32</accession>